<protein>
    <submittedName>
        <fullName evidence="1">Uncharacterized protein</fullName>
    </submittedName>
</protein>
<proteinExistence type="predicted"/>
<feature type="non-terminal residue" evidence="1">
    <location>
        <position position="1"/>
    </location>
</feature>
<reference evidence="1" key="1">
    <citation type="submission" date="2022-07" db="EMBL/GenBank/DDBJ databases">
        <title>Phylogenomic reconstructions and comparative analyses of Kickxellomycotina fungi.</title>
        <authorList>
            <person name="Reynolds N.K."/>
            <person name="Stajich J.E."/>
            <person name="Barry K."/>
            <person name="Grigoriev I.V."/>
            <person name="Crous P."/>
            <person name="Smith M.E."/>
        </authorList>
    </citation>
    <scope>NUCLEOTIDE SEQUENCE</scope>
    <source>
        <strain evidence="1">NRRL 1565</strain>
    </source>
</reference>
<dbReference type="AlphaFoldDB" id="A0A9W8LRB5"/>
<dbReference type="EMBL" id="JANBUO010000749">
    <property type="protein sequence ID" value="KAJ2801834.1"/>
    <property type="molecule type" value="Genomic_DNA"/>
</dbReference>
<comment type="caution">
    <text evidence="1">The sequence shown here is derived from an EMBL/GenBank/DDBJ whole genome shotgun (WGS) entry which is preliminary data.</text>
</comment>
<evidence type="ECO:0000313" key="2">
    <source>
        <dbReference type="Proteomes" id="UP001140094"/>
    </source>
</evidence>
<dbReference type="Proteomes" id="UP001140094">
    <property type="component" value="Unassembled WGS sequence"/>
</dbReference>
<name>A0A9W8LRB5_9FUNG</name>
<sequence length="153" mass="16781">LVIGDQSLEEPASDVDGGHMSAIIVQIALQLWAEFQNWIMTTLLTVYVRYSNARICDNVQMQLVQLTTEPNSNVFKVSDGDQRAVSLQLGHIASSIIKCPVKQLPAMPLQTDSKSEDNSNTVDIATAELLEILAMLYDGSVVQKTAFAAINTW</sequence>
<dbReference type="OrthoDB" id="5589074at2759"/>
<gene>
    <name evidence="1" type="ORF">H4R20_003520</name>
</gene>
<accession>A0A9W8LRB5</accession>
<keyword evidence="2" id="KW-1185">Reference proteome</keyword>
<evidence type="ECO:0000313" key="1">
    <source>
        <dbReference type="EMBL" id="KAJ2801834.1"/>
    </source>
</evidence>
<organism evidence="1 2">
    <name type="scientific">Coemansia guatemalensis</name>
    <dbReference type="NCBI Taxonomy" id="2761395"/>
    <lineage>
        <taxon>Eukaryota</taxon>
        <taxon>Fungi</taxon>
        <taxon>Fungi incertae sedis</taxon>
        <taxon>Zoopagomycota</taxon>
        <taxon>Kickxellomycotina</taxon>
        <taxon>Kickxellomycetes</taxon>
        <taxon>Kickxellales</taxon>
        <taxon>Kickxellaceae</taxon>
        <taxon>Coemansia</taxon>
    </lineage>
</organism>